<evidence type="ECO:0000256" key="1">
    <source>
        <dbReference type="RuleBase" id="RU003682"/>
    </source>
</evidence>
<dbReference type="InterPro" id="IPR027443">
    <property type="entry name" value="IPNS-like_sf"/>
</dbReference>
<protein>
    <recommendedName>
        <fullName evidence="2">Fe2OG dioxygenase domain-containing protein</fullName>
    </recommendedName>
</protein>
<dbReference type="InterPro" id="IPR026992">
    <property type="entry name" value="DIOX_N"/>
</dbReference>
<keyword evidence="1" id="KW-0408">Iron</keyword>
<keyword evidence="1" id="KW-0479">Metal-binding</keyword>
<sequence length="358" mass="38843">MRRLPVLDLALWRSAPANFASQLRHACHHHGFFQLRHRVPSGVVERAVAEAREFFARGAEHKRAIDYSQSPAFRGYMAVGVENTAGRCDHREQLEIAAEGAPPPPAAWPPYTRLRGPNQWPASQPGLRVAIDDYTGHMLRMSAEVTCALCAALRLPSRAVEPYFSPAPHWQLKLAAYPPAPAAAAAGREGGAGERPVGVGAHTDSGWLTALLQDEAGGLQAFTQGEWADVPPLGLEYVVMNLGEVAEVASGGYLLATPHRVLATAAPRLSVPFFYNPALEAVVEPLPLPAELCWERDAAYDAERHWRRPSNAMLRQYGANALKSLARSHPAVFAAHHPDLQVDEGGLVTAKCSPWLPA</sequence>
<evidence type="ECO:0000313" key="3">
    <source>
        <dbReference type="EMBL" id="CAE0585027.1"/>
    </source>
</evidence>
<accession>A0A7S3TI06</accession>
<dbReference type="InterPro" id="IPR044861">
    <property type="entry name" value="IPNS-like_FE2OG_OXY"/>
</dbReference>
<feature type="domain" description="Fe2OG dioxygenase" evidence="2">
    <location>
        <begin position="168"/>
        <end position="277"/>
    </location>
</feature>
<dbReference type="Pfam" id="PF14226">
    <property type="entry name" value="DIOX_N"/>
    <property type="match status" value="1"/>
</dbReference>
<dbReference type="Gene3D" id="2.60.120.330">
    <property type="entry name" value="B-lactam Antibiotic, Isopenicillin N Synthase, Chain"/>
    <property type="match status" value="1"/>
</dbReference>
<dbReference type="EMBL" id="HBIR01049815">
    <property type="protein sequence ID" value="CAE0585027.1"/>
    <property type="molecule type" value="Transcribed_RNA"/>
</dbReference>
<comment type="similarity">
    <text evidence="1">Belongs to the iron/ascorbate-dependent oxidoreductase family.</text>
</comment>
<gene>
    <name evidence="3" type="ORF">EHUX00137_LOCUS38900</name>
</gene>
<evidence type="ECO:0000259" key="2">
    <source>
        <dbReference type="PROSITE" id="PS51471"/>
    </source>
</evidence>
<dbReference type="SUPFAM" id="SSF51197">
    <property type="entry name" value="Clavaminate synthase-like"/>
    <property type="match status" value="1"/>
</dbReference>
<dbReference type="AlphaFoldDB" id="A0A7S3TI06"/>
<proteinExistence type="inferred from homology"/>
<dbReference type="PROSITE" id="PS51471">
    <property type="entry name" value="FE2OG_OXY"/>
    <property type="match status" value="1"/>
</dbReference>
<name>A0A7S3TI06_EMIHU</name>
<organism evidence="3">
    <name type="scientific">Emiliania huxleyi</name>
    <name type="common">Coccolithophore</name>
    <name type="synonym">Pontosphaera huxleyi</name>
    <dbReference type="NCBI Taxonomy" id="2903"/>
    <lineage>
        <taxon>Eukaryota</taxon>
        <taxon>Haptista</taxon>
        <taxon>Haptophyta</taxon>
        <taxon>Prymnesiophyceae</taxon>
        <taxon>Isochrysidales</taxon>
        <taxon>Noelaerhabdaceae</taxon>
        <taxon>Emiliania</taxon>
    </lineage>
</organism>
<dbReference type="PRINTS" id="PR00682">
    <property type="entry name" value="IPNSYNTHASE"/>
</dbReference>
<dbReference type="PANTHER" id="PTHR47990">
    <property type="entry name" value="2-OXOGLUTARATE (2OG) AND FE(II)-DEPENDENT OXYGENASE SUPERFAMILY PROTEIN-RELATED"/>
    <property type="match status" value="1"/>
</dbReference>
<dbReference type="GO" id="GO:0016491">
    <property type="term" value="F:oxidoreductase activity"/>
    <property type="evidence" value="ECO:0007669"/>
    <property type="project" value="UniProtKB-KW"/>
</dbReference>
<dbReference type="GO" id="GO:0046872">
    <property type="term" value="F:metal ion binding"/>
    <property type="evidence" value="ECO:0007669"/>
    <property type="project" value="UniProtKB-KW"/>
</dbReference>
<dbReference type="InterPro" id="IPR005123">
    <property type="entry name" value="Oxoglu/Fe-dep_dioxygenase_dom"/>
</dbReference>
<keyword evidence="1" id="KW-0560">Oxidoreductase</keyword>
<dbReference type="InterPro" id="IPR050231">
    <property type="entry name" value="Iron_ascorbate_oxido_reductase"/>
</dbReference>
<reference evidence="3" key="1">
    <citation type="submission" date="2021-01" db="EMBL/GenBank/DDBJ databases">
        <authorList>
            <person name="Corre E."/>
            <person name="Pelletier E."/>
            <person name="Niang G."/>
            <person name="Scheremetjew M."/>
            <person name="Finn R."/>
            <person name="Kale V."/>
            <person name="Holt S."/>
            <person name="Cochrane G."/>
            <person name="Meng A."/>
            <person name="Brown T."/>
            <person name="Cohen L."/>
        </authorList>
    </citation>
    <scope>NUCLEOTIDE SEQUENCE</scope>
    <source>
        <strain evidence="3">379</strain>
    </source>
</reference>
<dbReference type="Pfam" id="PF03171">
    <property type="entry name" value="2OG-FeII_Oxy"/>
    <property type="match status" value="1"/>
</dbReference>